<dbReference type="SUPFAM" id="SSF48431">
    <property type="entry name" value="Lipovitellin-phosvitin complex, superhelical domain"/>
    <property type="match status" value="1"/>
</dbReference>
<dbReference type="AlphaFoldDB" id="A0A183A7M7"/>
<evidence type="ECO:0000256" key="4">
    <source>
        <dbReference type="ARBA" id="ARBA00023180"/>
    </source>
</evidence>
<comment type="caution">
    <text evidence="5">Lacks conserved residue(s) required for the propagation of feature annotation.</text>
</comment>
<reference evidence="9" key="1">
    <citation type="submission" date="2016-06" db="UniProtKB">
        <authorList>
            <consortium name="WormBaseParasite"/>
        </authorList>
    </citation>
    <scope>IDENTIFICATION</scope>
</reference>
<dbReference type="Gene3D" id="1.25.10.20">
    <property type="entry name" value="Vitellinogen, superhelical"/>
    <property type="match status" value="1"/>
</dbReference>
<evidence type="ECO:0000313" key="7">
    <source>
        <dbReference type="EMBL" id="VDP67964.1"/>
    </source>
</evidence>
<evidence type="ECO:0000256" key="2">
    <source>
        <dbReference type="ARBA" id="ARBA00022761"/>
    </source>
</evidence>
<dbReference type="PANTHER" id="PTHR23345:SF15">
    <property type="entry name" value="VITELLOGENIN 1-RELATED"/>
    <property type="match status" value="1"/>
</dbReference>
<accession>A0A183A7M7</accession>
<protein>
    <submittedName>
        <fullName evidence="9">Vitellogenin domain-containing protein</fullName>
    </submittedName>
</protein>
<dbReference type="Gene3D" id="2.30.230.10">
    <property type="entry name" value="Lipovitellin, beta-sheet shell regions, chain A"/>
    <property type="match status" value="1"/>
</dbReference>
<gene>
    <name evidence="7" type="ORF">ECPE_LOCUS2962</name>
</gene>
<reference evidence="7 8" key="2">
    <citation type="submission" date="2018-11" db="EMBL/GenBank/DDBJ databases">
        <authorList>
            <consortium name="Pathogen Informatics"/>
        </authorList>
    </citation>
    <scope>NUCLEOTIDE SEQUENCE [LARGE SCALE GENOMIC DNA]</scope>
    <source>
        <strain evidence="7 8">Egypt</strain>
    </source>
</reference>
<evidence type="ECO:0000259" key="6">
    <source>
        <dbReference type="PROSITE" id="PS51211"/>
    </source>
</evidence>
<dbReference type="Gene3D" id="2.20.50.20">
    <property type="entry name" value="Lipovitellin. Chain A, domain 3"/>
    <property type="match status" value="1"/>
</dbReference>
<dbReference type="InterPro" id="IPR015816">
    <property type="entry name" value="Vitellinogen_b-sht_N"/>
</dbReference>
<evidence type="ECO:0000256" key="1">
    <source>
        <dbReference type="ARBA" id="ARBA00022729"/>
    </source>
</evidence>
<dbReference type="InterPro" id="IPR015817">
    <property type="entry name" value="Vitellinogen_open_b-sht_sub1"/>
</dbReference>
<evidence type="ECO:0000256" key="5">
    <source>
        <dbReference type="PROSITE-ProRule" id="PRU00557"/>
    </source>
</evidence>
<dbReference type="InterPro" id="IPR050733">
    <property type="entry name" value="Vitellogenin/Apolipophorin"/>
</dbReference>
<evidence type="ECO:0000313" key="9">
    <source>
        <dbReference type="WBParaSite" id="ECPE_0000296501-mRNA-1"/>
    </source>
</evidence>
<dbReference type="GO" id="GO:0045735">
    <property type="term" value="F:nutrient reservoir activity"/>
    <property type="evidence" value="ECO:0007669"/>
    <property type="project" value="UniProtKB-KW"/>
</dbReference>
<dbReference type="WBParaSite" id="ECPE_0000296501-mRNA-1">
    <property type="protein sequence ID" value="ECPE_0000296501-mRNA-1"/>
    <property type="gene ID" value="ECPE_0000296501"/>
</dbReference>
<dbReference type="OrthoDB" id="6233594at2759"/>
<keyword evidence="3" id="KW-1015">Disulfide bond</keyword>
<dbReference type="Pfam" id="PF09172">
    <property type="entry name" value="Vit_open_b-sht"/>
    <property type="match status" value="1"/>
</dbReference>
<sequence length="592" mass="66729">MTAKSLEVPSYTTEVDISGECLTEYVPNKIGPSTIELVKRKYTAGCNRRFGYRTSLQLHSTQPPKRSQKIPFLDGSLVCVQLIETKAGVLNSTCEETVIIAQHSDTTDRTSLQVKTTLTRVEIEDGQWNDSDQADFTGATDLTFNFRGYQDGFRDVTGGDQSEFLQLLRKLQQKNCPRSMYKAIKQSRSFGSAEHSEIVKQVLTGSYGDVRKTYAEILIETGTVAAFDVLCLNRAELDLSLSDVLTALKNIETPTIKLLDSLDILLRDNPAALVPLPISEAVHKLCLQNSNCQNNAKLHSIVGNLLRPIEQTECVYNGNEEMNKIIVAFHALGNIGRFIDQSRISTIFSKCLSNSDLDVSVRVAAIELLRLTECDPQNEGVLRTYMSDPLVDVELRIMAYRSYMRCPEADKLEEMIQFLQNESSQQFGSYVLSHLTNLASITGPTAQPWAKYIGPFEKHIAQFRRRFRLNRRSFSKHYASFYHSKNIGLNIETSVIFGPESPIPRYVTVNLTLDMFDGQSNVLEFGIRSTEQRRIWTNLLKPTLTGLPASLDELEQKIDQDKADSMNETVHIRFRFNGHNCGLKDLILSMYA</sequence>
<organism evidence="9">
    <name type="scientific">Echinostoma caproni</name>
    <dbReference type="NCBI Taxonomy" id="27848"/>
    <lineage>
        <taxon>Eukaryota</taxon>
        <taxon>Metazoa</taxon>
        <taxon>Spiralia</taxon>
        <taxon>Lophotrochozoa</taxon>
        <taxon>Platyhelminthes</taxon>
        <taxon>Trematoda</taxon>
        <taxon>Digenea</taxon>
        <taxon>Plagiorchiida</taxon>
        <taxon>Echinostomata</taxon>
        <taxon>Echinostomatoidea</taxon>
        <taxon>Echinostomatidae</taxon>
        <taxon>Echinostoma</taxon>
    </lineage>
</organism>
<dbReference type="InterPro" id="IPR015255">
    <property type="entry name" value="Vitellinogen_open_b-sht"/>
</dbReference>
<dbReference type="GO" id="GO:0005319">
    <property type="term" value="F:lipid transporter activity"/>
    <property type="evidence" value="ECO:0007669"/>
    <property type="project" value="InterPro"/>
</dbReference>
<dbReference type="Pfam" id="PF01347">
    <property type="entry name" value="Vitellogenin_N"/>
    <property type="match status" value="1"/>
</dbReference>
<dbReference type="InterPro" id="IPR011030">
    <property type="entry name" value="Lipovitellin_superhlx_dom"/>
</dbReference>
<keyword evidence="8" id="KW-1185">Reference proteome</keyword>
<dbReference type="PROSITE" id="PS51211">
    <property type="entry name" value="VITELLOGENIN"/>
    <property type="match status" value="1"/>
</dbReference>
<dbReference type="EMBL" id="UZAN01039984">
    <property type="protein sequence ID" value="VDP67964.1"/>
    <property type="molecule type" value="Genomic_DNA"/>
</dbReference>
<dbReference type="SUPFAM" id="SSF56968">
    <property type="entry name" value="Lipovitellin-phosvitin complex, beta-sheet shell regions"/>
    <property type="match status" value="2"/>
</dbReference>
<evidence type="ECO:0000256" key="3">
    <source>
        <dbReference type="ARBA" id="ARBA00023157"/>
    </source>
</evidence>
<keyword evidence="2" id="KW-0758">Storage protein</keyword>
<keyword evidence="4" id="KW-0325">Glycoprotein</keyword>
<feature type="domain" description="Vitellogenin" evidence="6">
    <location>
        <begin position="1"/>
        <end position="507"/>
    </location>
</feature>
<name>A0A183A7M7_9TREM</name>
<keyword evidence="1" id="KW-0732">Signal</keyword>
<dbReference type="InterPro" id="IPR015819">
    <property type="entry name" value="Lipid_transp_b-sht_shell"/>
</dbReference>
<dbReference type="InterPro" id="IPR001747">
    <property type="entry name" value="Vitellogenin_N"/>
</dbReference>
<dbReference type="Proteomes" id="UP000272942">
    <property type="component" value="Unassembled WGS sequence"/>
</dbReference>
<proteinExistence type="predicted"/>
<evidence type="ECO:0000313" key="8">
    <source>
        <dbReference type="Proteomes" id="UP000272942"/>
    </source>
</evidence>
<dbReference type="PANTHER" id="PTHR23345">
    <property type="entry name" value="VITELLOGENIN-RELATED"/>
    <property type="match status" value="1"/>
</dbReference>